<dbReference type="AlphaFoldDB" id="A0A0D1ZAY2"/>
<dbReference type="HOGENOM" id="CLU_193958_0_0_1"/>
<protein>
    <submittedName>
        <fullName evidence="2">Uncharacterized protein</fullName>
    </submittedName>
</protein>
<reference evidence="2 3" key="1">
    <citation type="submission" date="2015-01" db="EMBL/GenBank/DDBJ databases">
        <title>The Genome Sequence of Exophiala spinifera CBS89968.</title>
        <authorList>
            <consortium name="The Broad Institute Genomics Platform"/>
            <person name="Cuomo C."/>
            <person name="de Hoog S."/>
            <person name="Gorbushina A."/>
            <person name="Stielow B."/>
            <person name="Teixiera M."/>
            <person name="Abouelleil A."/>
            <person name="Chapman S.B."/>
            <person name="Priest M."/>
            <person name="Young S.K."/>
            <person name="Wortman J."/>
            <person name="Nusbaum C."/>
            <person name="Birren B."/>
        </authorList>
    </citation>
    <scope>NUCLEOTIDE SEQUENCE [LARGE SCALE GENOMIC DNA]</scope>
    <source>
        <strain evidence="2 3">CBS 89968</strain>
    </source>
</reference>
<gene>
    <name evidence="2" type="ORF">PV08_11133</name>
</gene>
<dbReference type="OrthoDB" id="2532734at2759"/>
<feature type="compositionally biased region" description="Basic and acidic residues" evidence="1">
    <location>
        <begin position="61"/>
        <end position="78"/>
    </location>
</feature>
<dbReference type="GeneID" id="27338216"/>
<keyword evidence="3" id="KW-1185">Reference proteome</keyword>
<dbReference type="VEuPathDB" id="FungiDB:PV08_11133"/>
<dbReference type="RefSeq" id="XP_016230388.1">
    <property type="nucleotide sequence ID" value="XM_016385444.1"/>
</dbReference>
<evidence type="ECO:0000256" key="1">
    <source>
        <dbReference type="SAM" id="MobiDB-lite"/>
    </source>
</evidence>
<dbReference type="EMBL" id="KN847500">
    <property type="protein sequence ID" value="KIW10172.1"/>
    <property type="molecule type" value="Genomic_DNA"/>
</dbReference>
<sequence>MPQHPAEENAPSNIFDKVAKESSDSTASDAPLHKENEKPVKQAASAQDHKGHGPQLSDNLPEAKSKDELKAKAAEMNK</sequence>
<evidence type="ECO:0000313" key="3">
    <source>
        <dbReference type="Proteomes" id="UP000053328"/>
    </source>
</evidence>
<organism evidence="2 3">
    <name type="scientific">Exophiala spinifera</name>
    <dbReference type="NCBI Taxonomy" id="91928"/>
    <lineage>
        <taxon>Eukaryota</taxon>
        <taxon>Fungi</taxon>
        <taxon>Dikarya</taxon>
        <taxon>Ascomycota</taxon>
        <taxon>Pezizomycotina</taxon>
        <taxon>Eurotiomycetes</taxon>
        <taxon>Chaetothyriomycetidae</taxon>
        <taxon>Chaetothyriales</taxon>
        <taxon>Herpotrichiellaceae</taxon>
        <taxon>Exophiala</taxon>
    </lineage>
</organism>
<accession>A0A0D1ZAY2</accession>
<feature type="region of interest" description="Disordered" evidence="1">
    <location>
        <begin position="1"/>
        <end position="78"/>
    </location>
</feature>
<evidence type="ECO:0000313" key="2">
    <source>
        <dbReference type="EMBL" id="KIW10172.1"/>
    </source>
</evidence>
<dbReference type="Proteomes" id="UP000053328">
    <property type="component" value="Unassembled WGS sequence"/>
</dbReference>
<feature type="compositionally biased region" description="Basic and acidic residues" evidence="1">
    <location>
        <begin position="31"/>
        <end position="40"/>
    </location>
</feature>
<name>A0A0D1ZAY2_9EURO</name>
<proteinExistence type="predicted"/>